<evidence type="ECO:0000313" key="15">
    <source>
        <dbReference type="Proteomes" id="UP000251485"/>
    </source>
</evidence>
<protein>
    <recommendedName>
        <fullName evidence="11">Shikimate kinase 1</fullName>
        <shortName evidence="11">SK 1</shortName>
        <ecNumber evidence="11">2.7.1.71</ecNumber>
    </recommendedName>
</protein>
<dbReference type="OrthoDB" id="9800332at2"/>
<dbReference type="EMBL" id="UAUE01000028">
    <property type="protein sequence ID" value="SPZ01689.1"/>
    <property type="molecule type" value="Genomic_DNA"/>
</dbReference>
<dbReference type="InterPro" id="IPR027417">
    <property type="entry name" value="P-loop_NTPase"/>
</dbReference>
<evidence type="ECO:0000256" key="7">
    <source>
        <dbReference type="ARBA" id="ARBA00022840"/>
    </source>
</evidence>
<dbReference type="NCBIfam" id="NF002988">
    <property type="entry name" value="PRK03731.1"/>
    <property type="match status" value="1"/>
</dbReference>
<dbReference type="Gene3D" id="3.40.50.300">
    <property type="entry name" value="P-loop containing nucleotide triphosphate hydrolases"/>
    <property type="match status" value="1"/>
</dbReference>
<dbReference type="Proteomes" id="UP001171165">
    <property type="component" value="Unassembled WGS sequence"/>
</dbReference>
<feature type="binding site" evidence="11">
    <location>
        <position position="16"/>
    </location>
    <ligand>
        <name>Mg(2+)</name>
        <dbReference type="ChEBI" id="CHEBI:18420"/>
    </ligand>
</feature>
<dbReference type="GO" id="GO:0000287">
    <property type="term" value="F:magnesium ion binding"/>
    <property type="evidence" value="ECO:0007669"/>
    <property type="project" value="UniProtKB-UniRule"/>
</dbReference>
<dbReference type="InterPro" id="IPR031322">
    <property type="entry name" value="Shikimate/glucono_kinase"/>
</dbReference>
<comment type="caution">
    <text evidence="11">Lacks conserved residue(s) required for the propagation of feature annotation.</text>
</comment>
<dbReference type="EMBL" id="ABKSPD020000001">
    <property type="protein sequence ID" value="EKW9774840.1"/>
    <property type="molecule type" value="Genomic_DNA"/>
</dbReference>
<evidence type="ECO:0000256" key="6">
    <source>
        <dbReference type="ARBA" id="ARBA00022777"/>
    </source>
</evidence>
<keyword evidence="4 11" id="KW-0808">Transferase</keyword>
<dbReference type="HAMAP" id="MF_00109">
    <property type="entry name" value="Shikimate_kinase"/>
    <property type="match status" value="1"/>
</dbReference>
<comment type="catalytic activity">
    <reaction evidence="10 11">
        <text>shikimate + ATP = 3-phosphoshikimate + ADP + H(+)</text>
        <dbReference type="Rhea" id="RHEA:13121"/>
        <dbReference type="ChEBI" id="CHEBI:15378"/>
        <dbReference type="ChEBI" id="CHEBI:30616"/>
        <dbReference type="ChEBI" id="CHEBI:36208"/>
        <dbReference type="ChEBI" id="CHEBI:145989"/>
        <dbReference type="ChEBI" id="CHEBI:456216"/>
        <dbReference type="EC" id="2.7.1.71"/>
    </reaction>
</comment>
<dbReference type="RefSeq" id="WP_004244785.1">
    <property type="nucleotide sequence ID" value="NZ_ABFCQN020000015.1"/>
</dbReference>
<keyword evidence="11" id="KW-0479">Metal-binding</keyword>
<evidence type="ECO:0000313" key="14">
    <source>
        <dbReference type="EMBL" id="SPZ01689.1"/>
    </source>
</evidence>
<comment type="cofactor">
    <cofactor evidence="11">
        <name>Mg(2+)</name>
        <dbReference type="ChEBI" id="CHEBI:18420"/>
    </cofactor>
    <text evidence="11">Binds 1 Mg(2+) ion per subunit.</text>
</comment>
<feature type="binding site" evidence="11">
    <location>
        <begin position="12"/>
        <end position="17"/>
    </location>
    <ligand>
        <name>ATP</name>
        <dbReference type="ChEBI" id="CHEBI:30616"/>
    </ligand>
</feature>
<accession>A0A2X2E0T9</accession>
<keyword evidence="6 11" id="KW-0418">Kinase</keyword>
<dbReference type="PANTHER" id="PTHR21087">
    <property type="entry name" value="SHIKIMATE KINASE"/>
    <property type="match status" value="1"/>
</dbReference>
<dbReference type="UniPathway" id="UPA00053">
    <property type="reaction ID" value="UER00088"/>
</dbReference>
<dbReference type="Pfam" id="PF01202">
    <property type="entry name" value="SKI"/>
    <property type="match status" value="1"/>
</dbReference>
<comment type="pathway">
    <text evidence="1 11">Metabolic intermediate biosynthesis; chorismate biosynthesis; chorismate from D-erythrose 4-phosphate and phosphoenolpyruvate: step 5/7.</text>
</comment>
<gene>
    <name evidence="14" type="primary">aroL</name>
    <name evidence="11" type="synonym">aroK</name>
    <name evidence="14" type="ORF">NCTC10975_04350</name>
    <name evidence="12" type="ORF">PW210_000606</name>
    <name evidence="13" type="ORF">PW210_004292</name>
</gene>
<dbReference type="GO" id="GO:0005829">
    <property type="term" value="C:cytosol"/>
    <property type="evidence" value="ECO:0007669"/>
    <property type="project" value="TreeGrafter"/>
</dbReference>
<keyword evidence="9 11" id="KW-0057">Aromatic amino acid biosynthesis</keyword>
<evidence type="ECO:0000256" key="5">
    <source>
        <dbReference type="ARBA" id="ARBA00022741"/>
    </source>
</evidence>
<feature type="binding site" evidence="11">
    <location>
        <position position="79"/>
    </location>
    <ligand>
        <name>substrate</name>
    </ligand>
</feature>
<dbReference type="InterPro" id="IPR023000">
    <property type="entry name" value="Shikimate_kinase_CS"/>
</dbReference>
<dbReference type="CDD" id="cd00464">
    <property type="entry name" value="SK"/>
    <property type="match status" value="1"/>
</dbReference>
<evidence type="ECO:0000256" key="9">
    <source>
        <dbReference type="ARBA" id="ARBA00023141"/>
    </source>
</evidence>
<evidence type="ECO:0000256" key="8">
    <source>
        <dbReference type="ARBA" id="ARBA00022842"/>
    </source>
</evidence>
<dbReference type="Proteomes" id="UP000251485">
    <property type="component" value="Unassembled WGS sequence"/>
</dbReference>
<evidence type="ECO:0000256" key="4">
    <source>
        <dbReference type="ARBA" id="ARBA00022679"/>
    </source>
</evidence>
<evidence type="ECO:0000256" key="1">
    <source>
        <dbReference type="ARBA" id="ARBA00004842"/>
    </source>
</evidence>
<comment type="subunit">
    <text evidence="11">Monomer.</text>
</comment>
<dbReference type="SUPFAM" id="SSF52540">
    <property type="entry name" value="P-loop containing nucleoside triphosphate hydrolases"/>
    <property type="match status" value="1"/>
</dbReference>
<evidence type="ECO:0000256" key="10">
    <source>
        <dbReference type="ARBA" id="ARBA00048567"/>
    </source>
</evidence>
<evidence type="ECO:0000256" key="3">
    <source>
        <dbReference type="ARBA" id="ARBA00022605"/>
    </source>
</evidence>
<evidence type="ECO:0000313" key="13">
    <source>
        <dbReference type="EMBL" id="EKW9778390.1"/>
    </source>
</evidence>
<comment type="subcellular location">
    <subcellularLocation>
        <location evidence="11">Cytoplasm</location>
    </subcellularLocation>
</comment>
<dbReference type="PROSITE" id="PS01128">
    <property type="entry name" value="SHIKIMATE_KINASE"/>
    <property type="match status" value="1"/>
</dbReference>
<dbReference type="GO" id="GO:0009073">
    <property type="term" value="P:aromatic amino acid family biosynthetic process"/>
    <property type="evidence" value="ECO:0007669"/>
    <property type="project" value="UniProtKB-KW"/>
</dbReference>
<dbReference type="PANTHER" id="PTHR21087:SF21">
    <property type="entry name" value="SHIKIMATE KINASE 2"/>
    <property type="match status" value="1"/>
</dbReference>
<keyword evidence="7 11" id="KW-0067">ATP-binding</keyword>
<organism evidence="14 15">
    <name type="scientific">Proteus mirabilis</name>
    <dbReference type="NCBI Taxonomy" id="584"/>
    <lineage>
        <taxon>Bacteria</taxon>
        <taxon>Pseudomonadati</taxon>
        <taxon>Pseudomonadota</taxon>
        <taxon>Gammaproteobacteria</taxon>
        <taxon>Enterobacterales</taxon>
        <taxon>Morganellaceae</taxon>
        <taxon>Proteus</taxon>
    </lineage>
</organism>
<feature type="binding site" evidence="11">
    <location>
        <position position="139"/>
    </location>
    <ligand>
        <name>substrate</name>
    </ligand>
</feature>
<keyword evidence="8 11" id="KW-0460">Magnesium</keyword>
<dbReference type="GO" id="GO:0008652">
    <property type="term" value="P:amino acid biosynthetic process"/>
    <property type="evidence" value="ECO:0007669"/>
    <property type="project" value="UniProtKB-KW"/>
</dbReference>
<dbReference type="PRINTS" id="PR01100">
    <property type="entry name" value="SHIKIMTKNASE"/>
</dbReference>
<sequence length="170" mass="18774">MESTIYLIGPRGAGKTTVGKALSLSLDYQFIDTDNWITDKYQQTISSMVEAEGWDVFRQLESDALIQVSQPNQVISTGGGIVLAEKNRVYMKNSGVIVYLQASLETLVERLSQDPNEAQRPSLTGKTLVSEIHDVLIKREPLYMQCADIIVDAGLSINDIIEVILAKLAK</sequence>
<feature type="binding site" evidence="11">
    <location>
        <position position="120"/>
    </location>
    <ligand>
        <name>ATP</name>
        <dbReference type="ChEBI" id="CHEBI:30616"/>
    </ligand>
</feature>
<dbReference type="GO" id="GO:0004765">
    <property type="term" value="F:shikimate kinase activity"/>
    <property type="evidence" value="ECO:0007669"/>
    <property type="project" value="UniProtKB-UniRule"/>
</dbReference>
<comment type="similarity">
    <text evidence="11">Belongs to the shikimate kinase family.</text>
</comment>
<reference evidence="14 15" key="1">
    <citation type="submission" date="2018-06" db="EMBL/GenBank/DDBJ databases">
        <authorList>
            <consortium name="Pathogen Informatics"/>
            <person name="Doyle S."/>
        </authorList>
    </citation>
    <scope>NUCLEOTIDE SEQUENCE [LARGE SCALE GENOMIC DNA]</scope>
    <source>
        <strain evidence="14 15">NCTC10975</strain>
    </source>
</reference>
<dbReference type="GO" id="GO:0009423">
    <property type="term" value="P:chorismate biosynthetic process"/>
    <property type="evidence" value="ECO:0007669"/>
    <property type="project" value="UniProtKB-UniRule"/>
</dbReference>
<evidence type="ECO:0000313" key="12">
    <source>
        <dbReference type="EMBL" id="EKW9774840.1"/>
    </source>
</evidence>
<keyword evidence="2 11" id="KW-0963">Cytoplasm</keyword>
<dbReference type="EMBL" id="ABKSPD020000052">
    <property type="protein sequence ID" value="EKW9778390.1"/>
    <property type="molecule type" value="Genomic_DNA"/>
</dbReference>
<proteinExistence type="inferred from homology"/>
<evidence type="ECO:0000256" key="11">
    <source>
        <dbReference type="HAMAP-Rule" id="MF_00109"/>
    </source>
</evidence>
<keyword evidence="3 11" id="KW-0028">Amino-acid biosynthesis</keyword>
<dbReference type="AlphaFoldDB" id="A0A2X2E0T9"/>
<evidence type="ECO:0000256" key="2">
    <source>
        <dbReference type="ARBA" id="ARBA00022490"/>
    </source>
</evidence>
<comment type="function">
    <text evidence="11">Catalyzes the specific phosphorylation of the 3-hydroxyl group of shikimic acid using ATP as a cosubstrate.</text>
</comment>
<keyword evidence="5 11" id="KW-0547">Nucleotide-binding</keyword>
<name>A0A2X2E0T9_PROMI</name>
<feature type="binding site" evidence="11">
    <location>
        <position position="58"/>
    </location>
    <ligand>
        <name>substrate</name>
    </ligand>
</feature>
<dbReference type="GO" id="GO:0005524">
    <property type="term" value="F:ATP binding"/>
    <property type="evidence" value="ECO:0007669"/>
    <property type="project" value="UniProtKB-UniRule"/>
</dbReference>
<dbReference type="InterPro" id="IPR000623">
    <property type="entry name" value="Shikimate_kinase/TSH1"/>
</dbReference>
<dbReference type="GeneID" id="6802714"/>
<dbReference type="EC" id="2.7.1.71" evidence="11"/>
<dbReference type="OMA" id="DTDIFMQ"/>
<reference evidence="12" key="2">
    <citation type="submission" date="2023-06" db="EMBL/GenBank/DDBJ databases">
        <authorList>
            <consortium name="Clinical and Environmental Microbiology Branch: Whole genome sequencing antimicrobial resistance pathogens in the healthcare setting"/>
        </authorList>
    </citation>
    <scope>NUCLEOTIDE SEQUENCE</scope>
    <source>
        <strain evidence="12">Microbial</strain>
    </source>
</reference>
<feature type="binding site" evidence="11">
    <location>
        <position position="34"/>
    </location>
    <ligand>
        <name>substrate</name>
    </ligand>
</feature>